<feature type="region of interest" description="Disordered" evidence="1">
    <location>
        <begin position="188"/>
        <end position="220"/>
    </location>
</feature>
<proteinExistence type="predicted"/>
<reference evidence="2" key="2">
    <citation type="journal article" date="2023" name="Microbiol Resour">
        <title>Decontamination and Annotation of the Draft Genome Sequence of the Oomycete Lagenidium giganteum ARSEF 373.</title>
        <authorList>
            <person name="Morgan W.R."/>
            <person name="Tartar A."/>
        </authorList>
    </citation>
    <scope>NUCLEOTIDE SEQUENCE</scope>
    <source>
        <strain evidence="2">ARSEF 373</strain>
    </source>
</reference>
<feature type="compositionally biased region" description="Low complexity" evidence="1">
    <location>
        <begin position="1"/>
        <end position="19"/>
    </location>
</feature>
<feature type="compositionally biased region" description="Low complexity" evidence="1">
    <location>
        <begin position="35"/>
        <end position="64"/>
    </location>
</feature>
<organism evidence="2 3">
    <name type="scientific">Lagenidium giganteum</name>
    <dbReference type="NCBI Taxonomy" id="4803"/>
    <lineage>
        <taxon>Eukaryota</taxon>
        <taxon>Sar</taxon>
        <taxon>Stramenopiles</taxon>
        <taxon>Oomycota</taxon>
        <taxon>Peronosporomycetes</taxon>
        <taxon>Pythiales</taxon>
        <taxon>Pythiaceae</taxon>
    </lineage>
</organism>
<dbReference type="AlphaFoldDB" id="A0AAV2Z7E4"/>
<sequence length="293" mass="30649">MTTAGAAAATASTMSGMAMPSTVLTGEPVAPVPPTESASTEPTTQNGTTTTTPGNAAAAAAAAAKKQREKRSTKSKCPPGLRSGKWTPEEEAFTNMIIHYFKRGLLNIEDGTSLRWFLAKRLNCEAMRVTKKLKGNSSIGKQIFRALENTPENRAAIEQAAIELAAVEKNFVDSLTPSAAAGAAASAAASGDASSRKKSSPRKAPAPPKQTVNKSKPATSDDDASLLLHFFFEANGSPKSSSSEKKRLFSELESLSAVAVSNSALAQPPVASEELVARPAKRPIVSMAQFLMN</sequence>
<protein>
    <submittedName>
        <fullName evidence="2">Uncharacterized protein</fullName>
    </submittedName>
</protein>
<name>A0AAV2Z7E4_9STRA</name>
<feature type="region of interest" description="Disordered" evidence="1">
    <location>
        <begin position="1"/>
        <end position="86"/>
    </location>
</feature>
<keyword evidence="3" id="KW-1185">Reference proteome</keyword>
<reference evidence="2" key="1">
    <citation type="submission" date="2022-11" db="EMBL/GenBank/DDBJ databases">
        <authorList>
            <person name="Morgan W.R."/>
            <person name="Tartar A."/>
        </authorList>
    </citation>
    <scope>NUCLEOTIDE SEQUENCE</scope>
    <source>
        <strain evidence="2">ARSEF 373</strain>
    </source>
</reference>
<dbReference type="EMBL" id="DAKRPA010000043">
    <property type="protein sequence ID" value="DBA01675.1"/>
    <property type="molecule type" value="Genomic_DNA"/>
</dbReference>
<gene>
    <name evidence="2" type="ORF">N0F65_010326</name>
</gene>
<feature type="compositionally biased region" description="Basic residues" evidence="1">
    <location>
        <begin position="65"/>
        <end position="74"/>
    </location>
</feature>
<evidence type="ECO:0000256" key="1">
    <source>
        <dbReference type="SAM" id="MobiDB-lite"/>
    </source>
</evidence>
<evidence type="ECO:0000313" key="2">
    <source>
        <dbReference type="EMBL" id="DBA01675.1"/>
    </source>
</evidence>
<comment type="caution">
    <text evidence="2">The sequence shown here is derived from an EMBL/GenBank/DDBJ whole genome shotgun (WGS) entry which is preliminary data.</text>
</comment>
<dbReference type="PANTHER" id="PTHR35213:SF3">
    <property type="entry name" value="MYB-LIKE DOMAIN-CONTAINING PROTEIN"/>
    <property type="match status" value="1"/>
</dbReference>
<dbReference type="PANTHER" id="PTHR35213">
    <property type="entry name" value="RING-TYPE DOMAIN-CONTAINING PROTEIN-RELATED"/>
    <property type="match status" value="1"/>
</dbReference>
<dbReference type="Proteomes" id="UP001146120">
    <property type="component" value="Unassembled WGS sequence"/>
</dbReference>
<evidence type="ECO:0000313" key="3">
    <source>
        <dbReference type="Proteomes" id="UP001146120"/>
    </source>
</evidence>
<accession>A0AAV2Z7E4</accession>